<feature type="transmembrane region" description="Helical" evidence="1">
    <location>
        <begin position="269"/>
        <end position="289"/>
    </location>
</feature>
<dbReference type="AlphaFoldDB" id="A0A397DYD4"/>
<name>A0A397DYD4_APHAT</name>
<evidence type="ECO:0000256" key="1">
    <source>
        <dbReference type="SAM" id="Phobius"/>
    </source>
</evidence>
<evidence type="ECO:0000313" key="2">
    <source>
        <dbReference type="EMBL" id="RHY70193.1"/>
    </source>
</evidence>
<dbReference type="EMBL" id="QUTD01004009">
    <property type="protein sequence ID" value="RHY70193.1"/>
    <property type="molecule type" value="Genomic_DNA"/>
</dbReference>
<keyword evidence="1" id="KW-0472">Membrane</keyword>
<sequence length="472" mass="51270">MCSTTFSSCDEIQASAAYSCYSCTTSNDGSGTYQVLAGLSNSVTCSGSIVAAVTADVPLTVAPQYPTSIYGNVVAVSFASTVLLCFVAYVFRDRSKTSRKSASWLRLPLPWGQGLDFPLVGKFAIAIDAYWTKVLEDGVRQALVPYVVAETALLDLIWCFPRGKPHTSKWLTWGAFASDLLLKASIAIMFSSVNILAYDGCQVSVVNCHEGGTSVVTSSSSCFSNGIAVDSNDLQFSGTAYYLVPIVTRVLGYGIAAIRALLCDHHAKTFFVFAAVHGTAAVVAGTFVMKFQSSTSSATTDQRVKAIMSTLGMGYVGNLFEIPFGTFHSVRDMNHTSCLIPTPFCLSAQANLNMTEKKRMSTMNDVMEQFRQETLAAAAAVRPQVLDSPLMRGDERRYGLPEPKLSDVFGQVQEGPAPFFYAQRDNPRRQIAQKVKLVQLHRVEGAWLVRGLEEDKPRAKLEPPDEIPVVGR</sequence>
<proteinExistence type="predicted"/>
<gene>
    <name evidence="2" type="ORF">DYB30_000962</name>
</gene>
<keyword evidence="1" id="KW-1133">Transmembrane helix</keyword>
<reference evidence="2 3" key="1">
    <citation type="submission" date="2018-08" db="EMBL/GenBank/DDBJ databases">
        <title>Aphanomyces genome sequencing and annotation.</title>
        <authorList>
            <person name="Minardi D."/>
            <person name="Oidtmann B."/>
            <person name="Van Der Giezen M."/>
            <person name="Studholme D.J."/>
        </authorList>
    </citation>
    <scope>NUCLEOTIDE SEQUENCE [LARGE SCALE GENOMIC DNA]</scope>
    <source>
        <strain evidence="2 3">D2</strain>
    </source>
</reference>
<feature type="transmembrane region" description="Helical" evidence="1">
    <location>
        <begin position="69"/>
        <end position="91"/>
    </location>
</feature>
<evidence type="ECO:0000313" key="3">
    <source>
        <dbReference type="Proteomes" id="UP000266643"/>
    </source>
</evidence>
<dbReference type="Proteomes" id="UP000266643">
    <property type="component" value="Unassembled WGS sequence"/>
</dbReference>
<feature type="transmembrane region" description="Helical" evidence="1">
    <location>
        <begin position="240"/>
        <end position="262"/>
    </location>
</feature>
<keyword evidence="1" id="KW-0812">Transmembrane</keyword>
<comment type="caution">
    <text evidence="2">The sequence shown here is derived from an EMBL/GenBank/DDBJ whole genome shotgun (WGS) entry which is preliminary data.</text>
</comment>
<accession>A0A397DYD4</accession>
<organism evidence="2 3">
    <name type="scientific">Aphanomyces astaci</name>
    <name type="common">Crayfish plague agent</name>
    <dbReference type="NCBI Taxonomy" id="112090"/>
    <lineage>
        <taxon>Eukaryota</taxon>
        <taxon>Sar</taxon>
        <taxon>Stramenopiles</taxon>
        <taxon>Oomycota</taxon>
        <taxon>Saprolegniomycetes</taxon>
        <taxon>Saprolegniales</taxon>
        <taxon>Verrucalvaceae</taxon>
        <taxon>Aphanomyces</taxon>
    </lineage>
</organism>
<feature type="transmembrane region" description="Helical" evidence="1">
    <location>
        <begin position="170"/>
        <end position="190"/>
    </location>
</feature>
<dbReference type="VEuPathDB" id="FungiDB:H257_03974"/>
<protein>
    <submittedName>
        <fullName evidence="2">Uncharacterized protein</fullName>
    </submittedName>
</protein>